<dbReference type="EMBL" id="LR999452">
    <property type="protein sequence ID" value="CAE5962854.1"/>
    <property type="molecule type" value="Genomic_DNA"/>
</dbReference>
<feature type="transmembrane region" description="Helical" evidence="7">
    <location>
        <begin position="33"/>
        <end position="56"/>
    </location>
</feature>
<keyword evidence="4 7" id="KW-0812">Transmembrane</keyword>
<protein>
    <submittedName>
        <fullName evidence="8">Uncharacterized protein</fullName>
    </submittedName>
</protein>
<feature type="transmembrane region" description="Helical" evidence="7">
    <location>
        <begin position="126"/>
        <end position="146"/>
    </location>
</feature>
<dbReference type="GO" id="GO:0005774">
    <property type="term" value="C:vacuolar membrane"/>
    <property type="evidence" value="ECO:0007669"/>
    <property type="project" value="TreeGrafter"/>
</dbReference>
<evidence type="ECO:0000313" key="9">
    <source>
        <dbReference type="Proteomes" id="UP000682877"/>
    </source>
</evidence>
<proteinExistence type="inferred from homology"/>
<evidence type="ECO:0000256" key="3">
    <source>
        <dbReference type="ARBA" id="ARBA00022448"/>
    </source>
</evidence>
<comment type="similarity">
    <text evidence="2">Belongs to the YSL (TC 2.A.67.2) family.</text>
</comment>
<dbReference type="Pfam" id="PF03169">
    <property type="entry name" value="OPT"/>
    <property type="match status" value="2"/>
</dbReference>
<keyword evidence="5 7" id="KW-1133">Transmembrane helix</keyword>
<keyword evidence="9" id="KW-1185">Reference proteome</keyword>
<comment type="subcellular location">
    <subcellularLocation>
        <location evidence="1">Membrane</location>
        <topology evidence="1">Multi-pass membrane protein</topology>
    </subcellularLocation>
</comment>
<dbReference type="PANTHER" id="PTHR31645:SF63">
    <property type="entry name" value="METAL-NICOTIANAMINE TRANSPORTER YSL4-RELATED"/>
    <property type="match status" value="1"/>
</dbReference>
<evidence type="ECO:0000256" key="1">
    <source>
        <dbReference type="ARBA" id="ARBA00004141"/>
    </source>
</evidence>
<evidence type="ECO:0000256" key="7">
    <source>
        <dbReference type="SAM" id="Phobius"/>
    </source>
</evidence>
<dbReference type="AlphaFoldDB" id="A0A8S1ZQ05"/>
<evidence type="ECO:0000256" key="6">
    <source>
        <dbReference type="ARBA" id="ARBA00023136"/>
    </source>
</evidence>
<name>A0A8S1ZQ05_ARAAE</name>
<sequence length="172" mass="19072">MEIPRSTEISKTLLLPATILNPDEDVPEWKDQITIQGLISSALRICFLGLFSLLPLRKVMILDYKLKYPSGTATVMLINSFHNNTGTEVAGGIGDACGFDHFPTLGMTLFKNTPTFIGCGMICPHLVNCSVLLGAIISWGFLWPFISQHARDRYPTDLEASDFRGLYGYKVK</sequence>
<evidence type="ECO:0000313" key="8">
    <source>
        <dbReference type="EMBL" id="CAE5962854.1"/>
    </source>
</evidence>
<accession>A0A8S1ZQ05</accession>
<reference evidence="8" key="1">
    <citation type="submission" date="2021-01" db="EMBL/GenBank/DDBJ databases">
        <authorList>
            <person name="Bezrukov I."/>
        </authorList>
    </citation>
    <scope>NUCLEOTIDE SEQUENCE</scope>
</reference>
<dbReference type="InterPro" id="IPR045035">
    <property type="entry name" value="YSL-like"/>
</dbReference>
<organism evidence="8 9">
    <name type="scientific">Arabidopsis arenosa</name>
    <name type="common">Sand rock-cress</name>
    <name type="synonym">Cardaminopsis arenosa</name>
    <dbReference type="NCBI Taxonomy" id="38785"/>
    <lineage>
        <taxon>Eukaryota</taxon>
        <taxon>Viridiplantae</taxon>
        <taxon>Streptophyta</taxon>
        <taxon>Embryophyta</taxon>
        <taxon>Tracheophyta</taxon>
        <taxon>Spermatophyta</taxon>
        <taxon>Magnoliopsida</taxon>
        <taxon>eudicotyledons</taxon>
        <taxon>Gunneridae</taxon>
        <taxon>Pentapetalae</taxon>
        <taxon>rosids</taxon>
        <taxon>malvids</taxon>
        <taxon>Brassicales</taxon>
        <taxon>Brassicaceae</taxon>
        <taxon>Camelineae</taxon>
        <taxon>Arabidopsis</taxon>
    </lineage>
</organism>
<evidence type="ECO:0000256" key="5">
    <source>
        <dbReference type="ARBA" id="ARBA00022989"/>
    </source>
</evidence>
<gene>
    <name evidence="8" type="ORF">AARE701A_LOCUS4490</name>
</gene>
<dbReference type="PANTHER" id="PTHR31645">
    <property type="entry name" value="OLIGOPEPTIDE TRANSPORTER YGL114W-RELATED"/>
    <property type="match status" value="1"/>
</dbReference>
<dbReference type="GO" id="GO:0035673">
    <property type="term" value="F:oligopeptide transmembrane transporter activity"/>
    <property type="evidence" value="ECO:0007669"/>
    <property type="project" value="InterPro"/>
</dbReference>
<evidence type="ECO:0000256" key="4">
    <source>
        <dbReference type="ARBA" id="ARBA00022692"/>
    </source>
</evidence>
<dbReference type="Proteomes" id="UP000682877">
    <property type="component" value="Chromosome 2"/>
</dbReference>
<evidence type="ECO:0000256" key="2">
    <source>
        <dbReference type="ARBA" id="ARBA00010276"/>
    </source>
</evidence>
<keyword evidence="3" id="KW-0813">Transport</keyword>
<keyword evidence="6 7" id="KW-0472">Membrane</keyword>
<dbReference type="InterPro" id="IPR004813">
    <property type="entry name" value="OPT"/>
</dbReference>